<protein>
    <submittedName>
        <fullName evidence="1">Heterokaryon incompatibility 6 OR allele</fullName>
    </submittedName>
</protein>
<dbReference type="AlphaFoldDB" id="A0A8H5T5P3"/>
<comment type="caution">
    <text evidence="1">The sequence shown here is derived from an EMBL/GenBank/DDBJ whole genome shotgun (WGS) entry which is preliminary data.</text>
</comment>
<dbReference type="EMBL" id="JAAQPE010000433">
    <property type="protein sequence ID" value="KAF5663396.1"/>
    <property type="molecule type" value="Genomic_DNA"/>
</dbReference>
<keyword evidence="2" id="KW-1185">Reference proteome</keyword>
<dbReference type="Proteomes" id="UP000572754">
    <property type="component" value="Unassembled WGS sequence"/>
</dbReference>
<reference evidence="1 2" key="2">
    <citation type="submission" date="2020-05" db="EMBL/GenBank/DDBJ databases">
        <title>Identification and distribution of gene clusters putatively required for synthesis of sphingolipid metabolism inhibitors in phylogenetically diverse species of the filamentous fungus Fusarium.</title>
        <authorList>
            <person name="Kim H.-S."/>
            <person name="Busman M."/>
            <person name="Brown D.W."/>
            <person name="Divon H."/>
            <person name="Uhlig S."/>
            <person name="Proctor R.H."/>
        </authorList>
    </citation>
    <scope>NUCLEOTIDE SEQUENCE [LARGE SCALE GENOMIC DNA]</scope>
    <source>
        <strain evidence="1 2">NRRL 25331</strain>
    </source>
</reference>
<sequence length="201" mass="22501">MTAPMPPKEALITLTCRHRSLGKDEAAILDSWKRVGARNGEQKQTLFRKSVKTCVDAANTQQSSRGDIQDIGDALIHYVMIPETSLLSGKGLTITSREHCALISKRSQEGGRVAKIVKCYKYAVLRRKEVNDVGHLNNLITSAFEQANISDSPKGPTRGRFRAVDDDDYYEEMLVWEKAAQSFQIQHCLLVGQCYIGRYVP</sequence>
<proteinExistence type="predicted"/>
<evidence type="ECO:0000313" key="2">
    <source>
        <dbReference type="Proteomes" id="UP000572754"/>
    </source>
</evidence>
<organism evidence="1 2">
    <name type="scientific">Fusarium circinatum</name>
    <name type="common">Pitch canker fungus</name>
    <name type="synonym">Gibberella circinata</name>
    <dbReference type="NCBI Taxonomy" id="48490"/>
    <lineage>
        <taxon>Eukaryota</taxon>
        <taxon>Fungi</taxon>
        <taxon>Dikarya</taxon>
        <taxon>Ascomycota</taxon>
        <taxon>Pezizomycotina</taxon>
        <taxon>Sordariomycetes</taxon>
        <taxon>Hypocreomycetidae</taxon>
        <taxon>Hypocreales</taxon>
        <taxon>Nectriaceae</taxon>
        <taxon>Fusarium</taxon>
        <taxon>Fusarium fujikuroi species complex</taxon>
    </lineage>
</organism>
<evidence type="ECO:0000313" key="1">
    <source>
        <dbReference type="EMBL" id="KAF5663396.1"/>
    </source>
</evidence>
<accession>A0A8H5T5P3</accession>
<name>A0A8H5T5P3_FUSCI</name>
<reference evidence="2" key="1">
    <citation type="journal article" date="2020" name="BMC Genomics">
        <title>Correction to: Identification and distribution of gene clusters required for synthesis of sphingolipid metabolism inhibitors in diverse species of the filamentous fungus Fusarium.</title>
        <authorList>
            <person name="Kim H.S."/>
            <person name="Lohmar J.M."/>
            <person name="Busman M."/>
            <person name="Brown D.W."/>
            <person name="Naumann T.A."/>
            <person name="Divon H.H."/>
            <person name="Lysoe E."/>
            <person name="Uhlig S."/>
            <person name="Proctor R.H."/>
        </authorList>
    </citation>
    <scope>NUCLEOTIDE SEQUENCE [LARGE SCALE GENOMIC DNA]</scope>
    <source>
        <strain evidence="2">NRRL 25331</strain>
    </source>
</reference>
<gene>
    <name evidence="1" type="ORF">FCIRC_11185</name>
</gene>